<dbReference type="InterPro" id="IPR008979">
    <property type="entry name" value="Galactose-bd-like_sf"/>
</dbReference>
<keyword evidence="4 11" id="KW-0732">Signal</keyword>
<dbReference type="InterPro" id="IPR015500">
    <property type="entry name" value="Peptidase_S8_subtilisin-rel"/>
</dbReference>
<feature type="active site" description="Charge relay system" evidence="10">
    <location>
        <position position="298"/>
    </location>
</feature>
<dbReference type="Gene3D" id="3.30.70.850">
    <property type="entry name" value="Peptidase S8, pro-domain"/>
    <property type="match status" value="1"/>
</dbReference>
<dbReference type="Pfam" id="PF16470">
    <property type="entry name" value="S8_pro-domain"/>
    <property type="match status" value="1"/>
</dbReference>
<organism evidence="13 14">
    <name type="scientific">Orchesella dallaii</name>
    <dbReference type="NCBI Taxonomy" id="48710"/>
    <lineage>
        <taxon>Eukaryota</taxon>
        <taxon>Metazoa</taxon>
        <taxon>Ecdysozoa</taxon>
        <taxon>Arthropoda</taxon>
        <taxon>Hexapoda</taxon>
        <taxon>Collembola</taxon>
        <taxon>Entomobryomorpha</taxon>
        <taxon>Entomobryoidea</taxon>
        <taxon>Orchesellidae</taxon>
        <taxon>Orchesellinae</taxon>
        <taxon>Orchesella</taxon>
    </lineage>
</organism>
<keyword evidence="3" id="KW-0165">Cleavage on pair of basic residues</keyword>
<evidence type="ECO:0000256" key="6">
    <source>
        <dbReference type="ARBA" id="ARBA00022825"/>
    </source>
</evidence>
<keyword evidence="6 10" id="KW-0720">Serine protease</keyword>
<dbReference type="SUPFAM" id="SSF49785">
    <property type="entry name" value="Galactose-binding domain-like"/>
    <property type="match status" value="1"/>
</dbReference>
<evidence type="ECO:0000256" key="5">
    <source>
        <dbReference type="ARBA" id="ARBA00022801"/>
    </source>
</evidence>
<keyword evidence="7" id="KW-0106">Calcium</keyword>
<dbReference type="Proteomes" id="UP001642540">
    <property type="component" value="Unassembled WGS sequence"/>
</dbReference>
<dbReference type="PROSITE" id="PS51892">
    <property type="entry name" value="SUBTILASE"/>
    <property type="match status" value="1"/>
</dbReference>
<dbReference type="PROSITE" id="PS00137">
    <property type="entry name" value="SUBTILASE_HIS"/>
    <property type="match status" value="1"/>
</dbReference>
<accession>A0ABP1PJA7</accession>
<keyword evidence="5 10" id="KW-0378">Hydrolase</keyword>
<dbReference type="InterPro" id="IPR000209">
    <property type="entry name" value="Peptidase_S8/S53_dom"/>
</dbReference>
<dbReference type="SUPFAM" id="SSF54897">
    <property type="entry name" value="Protease propeptides/inhibitors"/>
    <property type="match status" value="1"/>
</dbReference>
<gene>
    <name evidence="13" type="ORF">ODALV1_LOCUS644</name>
</gene>
<dbReference type="Gene3D" id="3.40.50.200">
    <property type="entry name" value="Peptidase S8/S53 domain"/>
    <property type="match status" value="1"/>
</dbReference>
<dbReference type="InterPro" id="IPR032815">
    <property type="entry name" value="S8_pro-domain"/>
</dbReference>
<feature type="domain" description="P/Homo B" evidence="12">
    <location>
        <begin position="548"/>
        <end position="685"/>
    </location>
</feature>
<feature type="signal peptide" evidence="11">
    <location>
        <begin position="1"/>
        <end position="22"/>
    </location>
</feature>
<dbReference type="InterPro" id="IPR023828">
    <property type="entry name" value="Peptidase_S8_Ser-AS"/>
</dbReference>
<dbReference type="CDD" id="cd04059">
    <property type="entry name" value="Peptidases_S8_Protein_convertases_Kexins_Furin-like"/>
    <property type="match status" value="1"/>
</dbReference>
<dbReference type="Pfam" id="PF00082">
    <property type="entry name" value="Peptidase_S8"/>
    <property type="match status" value="1"/>
</dbReference>
<comment type="caution">
    <text evidence="13">The sequence shown here is derived from an EMBL/GenBank/DDBJ whole genome shotgun (WGS) entry which is preliminary data.</text>
</comment>
<evidence type="ECO:0000256" key="8">
    <source>
        <dbReference type="ARBA" id="ARBA00023145"/>
    </source>
</evidence>
<dbReference type="PANTHER" id="PTHR42884">
    <property type="entry name" value="PROPROTEIN CONVERTASE SUBTILISIN/KEXIN-RELATED"/>
    <property type="match status" value="1"/>
</dbReference>
<dbReference type="EMBL" id="CAXLJM020000004">
    <property type="protein sequence ID" value="CAL8069196.1"/>
    <property type="molecule type" value="Genomic_DNA"/>
</dbReference>
<dbReference type="InterPro" id="IPR022398">
    <property type="entry name" value="Peptidase_S8_His-AS"/>
</dbReference>
<sequence length="730" mass="80847">MYFMCLTKSLALISITLQIILAVTQSTAARARFVRDHNNLDSHAENINTTAYYSNVNGALDRLIEMLYGDIEPKSVLFREPLHASHVGHDNALHYTNEWVVHIDGGDQEANRIAEKAGYINLGQVKGFPDVYLMRKPDHPAGHKRSARELTSHLLSYRQVNWADQQFSKSRVKRDLDILNLIKNFDIGNWFNNDENLLFGKHHFNPFTTAFTDPLWDKQWYMQDTRTKASLPRLDLNVLPVFQMGYTGSGINVVILDDGLEHTHSDLVKNYVPSISGDLNDNDDDPTPRYGAKPDNAHGTRCAGEVAMQANNSKCGVGIAYNAGIGGVRMLDGPVSDRVEAEALSFALKKVDIFSASWGPNDDGETVEGPGRLAQQAFLKGVTQGRNGLGIIYVWASGNGGAKDDTCACDGYASNVFTLSIGSASESGTFPWYGEKCPSTLAVTYSSGAYTDQKIATTDLNDQCTTSHTGTSASAPLAAGIVALVLEANPKLTWRDVQHLTVWSAQPGPLIDNQGWKMNAAGFQYNPRFGFGLMDAHGMVRTALNWSNVPAQRVCRIKPVPLERNQINPLKPTIVEFLSDACRGTENEINYVEHVQVFTTIHYTNRGALQIDLVSPNGTKTRLLFARKNDISPTGFENWPFTSAHTWGENPAGQWLFYLTDSTLDADNKGTIDSAELVIFGTKTAPPHFLSGPRRYPQEYKKKSVMPFTLEKNEPQLRLRALVDNVQNWI</sequence>
<dbReference type="InterPro" id="IPR002884">
    <property type="entry name" value="P_dom"/>
</dbReference>
<evidence type="ECO:0000256" key="1">
    <source>
        <dbReference type="ARBA" id="ARBA00005325"/>
    </source>
</evidence>
<keyword evidence="8" id="KW-0865">Zymogen</keyword>
<feature type="chain" id="PRO_5045361022" description="P/Homo B domain-containing protein" evidence="11">
    <location>
        <begin position="23"/>
        <end position="730"/>
    </location>
</feature>
<dbReference type="InterPro" id="IPR038466">
    <property type="entry name" value="S8_pro-domain_sf"/>
</dbReference>
<evidence type="ECO:0000256" key="9">
    <source>
        <dbReference type="ARBA" id="ARBA00023180"/>
    </source>
</evidence>
<evidence type="ECO:0000313" key="14">
    <source>
        <dbReference type="Proteomes" id="UP001642540"/>
    </source>
</evidence>
<evidence type="ECO:0000259" key="12">
    <source>
        <dbReference type="PROSITE" id="PS51829"/>
    </source>
</evidence>
<dbReference type="InterPro" id="IPR036852">
    <property type="entry name" value="Peptidase_S8/S53_dom_sf"/>
</dbReference>
<dbReference type="PROSITE" id="PS51829">
    <property type="entry name" value="P_HOMO_B"/>
    <property type="match status" value="1"/>
</dbReference>
<dbReference type="Gene3D" id="2.60.120.260">
    <property type="entry name" value="Galactose-binding domain-like"/>
    <property type="match status" value="1"/>
</dbReference>
<dbReference type="InterPro" id="IPR023827">
    <property type="entry name" value="Peptidase_S8_Asp-AS"/>
</dbReference>
<evidence type="ECO:0000256" key="3">
    <source>
        <dbReference type="ARBA" id="ARBA00022685"/>
    </source>
</evidence>
<dbReference type="Pfam" id="PF01483">
    <property type="entry name" value="P_proprotein"/>
    <property type="match status" value="1"/>
</dbReference>
<reference evidence="13 14" key="1">
    <citation type="submission" date="2024-08" db="EMBL/GenBank/DDBJ databases">
        <authorList>
            <person name="Cucini C."/>
            <person name="Frati F."/>
        </authorList>
    </citation>
    <scope>NUCLEOTIDE SEQUENCE [LARGE SCALE GENOMIC DNA]</scope>
</reference>
<comment type="similarity">
    <text evidence="1">Belongs to the peptidase S8 family. Furin subfamily.</text>
</comment>
<dbReference type="InterPro" id="IPR034182">
    <property type="entry name" value="Kexin/furin"/>
</dbReference>
<evidence type="ECO:0000256" key="4">
    <source>
        <dbReference type="ARBA" id="ARBA00022729"/>
    </source>
</evidence>
<dbReference type="PRINTS" id="PR00723">
    <property type="entry name" value="SUBTILISIN"/>
</dbReference>
<evidence type="ECO:0000256" key="7">
    <source>
        <dbReference type="ARBA" id="ARBA00022837"/>
    </source>
</evidence>
<keyword evidence="2 10" id="KW-0645">Protease</keyword>
<evidence type="ECO:0000256" key="2">
    <source>
        <dbReference type="ARBA" id="ARBA00022670"/>
    </source>
</evidence>
<feature type="active site" description="Charge relay system" evidence="10">
    <location>
        <position position="257"/>
    </location>
</feature>
<dbReference type="PROSITE" id="PS00138">
    <property type="entry name" value="SUBTILASE_SER"/>
    <property type="match status" value="1"/>
</dbReference>
<keyword evidence="14" id="KW-1185">Reference proteome</keyword>
<name>A0ABP1PJA7_9HEXA</name>
<proteinExistence type="inferred from homology"/>
<dbReference type="SUPFAM" id="SSF52743">
    <property type="entry name" value="Subtilisin-like"/>
    <property type="match status" value="1"/>
</dbReference>
<evidence type="ECO:0000256" key="11">
    <source>
        <dbReference type="SAM" id="SignalP"/>
    </source>
</evidence>
<keyword evidence="9" id="KW-0325">Glycoprotein</keyword>
<dbReference type="PROSITE" id="PS00136">
    <property type="entry name" value="SUBTILASE_ASP"/>
    <property type="match status" value="1"/>
</dbReference>
<dbReference type="PANTHER" id="PTHR42884:SF14">
    <property type="entry name" value="NEUROENDOCRINE CONVERTASE 1"/>
    <property type="match status" value="1"/>
</dbReference>
<evidence type="ECO:0000313" key="13">
    <source>
        <dbReference type="EMBL" id="CAL8069196.1"/>
    </source>
</evidence>
<protein>
    <recommendedName>
        <fullName evidence="12">P/Homo B domain-containing protein</fullName>
    </recommendedName>
</protein>
<feature type="active site" description="Charge relay system" evidence="10">
    <location>
        <position position="472"/>
    </location>
</feature>
<evidence type="ECO:0000256" key="10">
    <source>
        <dbReference type="PROSITE-ProRule" id="PRU01240"/>
    </source>
</evidence>